<dbReference type="EMBL" id="ON529850">
    <property type="protein sequence ID" value="UTC28220.1"/>
    <property type="molecule type" value="Genomic_DNA"/>
</dbReference>
<keyword evidence="2" id="KW-1185">Reference proteome</keyword>
<proteinExistence type="predicted"/>
<accession>A0A9E7SSQ7</accession>
<protein>
    <submittedName>
        <fullName evidence="1">Uncharacterized protein</fullName>
    </submittedName>
</protein>
<sequence length="89" mass="10054">MISWFKRVILNERPSGPIVRPPYAPALAAQSARMVAETLRHGPNRPIAIHAHVLADVYDAIADLNEKVVAMEREESVRRVAQAWERSQQ</sequence>
<organism evidence="1 2">
    <name type="scientific">Brevundimonas phage vB_BpoS-Gurke</name>
    <dbReference type="NCBI Taxonomy" id="2948599"/>
    <lineage>
        <taxon>Viruses</taxon>
        <taxon>Duplodnaviria</taxon>
        <taxon>Heunggongvirae</taxon>
        <taxon>Uroviricota</taxon>
        <taxon>Caudoviricetes</taxon>
        <taxon>Jeanschmidtviridae</taxon>
        <taxon>Kikimoravirus</taxon>
        <taxon>Kikimoravirus gurke</taxon>
    </lineage>
</organism>
<evidence type="ECO:0000313" key="2">
    <source>
        <dbReference type="Proteomes" id="UP001055634"/>
    </source>
</evidence>
<reference evidence="1" key="1">
    <citation type="submission" date="2022-04" db="EMBL/GenBank/DDBJ databases">
        <authorList>
            <person name="Friedrich I."/>
            <person name="Schneider D."/>
            <person name="Poehlein A."/>
            <person name="Hertel R."/>
            <person name="Daniel R."/>
        </authorList>
    </citation>
    <scope>NUCLEOTIDE SEQUENCE</scope>
</reference>
<name>A0A9E7SSQ7_9CAUD</name>
<gene>
    <name evidence="1" type="ORF">GURKE_01890</name>
</gene>
<dbReference type="Proteomes" id="UP001055634">
    <property type="component" value="Segment"/>
</dbReference>
<evidence type="ECO:0000313" key="1">
    <source>
        <dbReference type="EMBL" id="UTC28220.1"/>
    </source>
</evidence>